<protein>
    <submittedName>
        <fullName evidence="2">Papain-like cysteine protease AvrRpt2</fullName>
    </submittedName>
</protein>
<dbReference type="AlphaFoldDB" id="A0A286DG58"/>
<reference evidence="2 3" key="1">
    <citation type="submission" date="2017-09" db="EMBL/GenBank/DDBJ databases">
        <authorList>
            <person name="Ehlers B."/>
            <person name="Leendertz F.H."/>
        </authorList>
    </citation>
    <scope>NUCLEOTIDE SEQUENCE [LARGE SCALE GENOMIC DNA]</scope>
    <source>
        <strain evidence="2 3">CGMCC 1.10978</strain>
    </source>
</reference>
<dbReference type="GO" id="GO:0008233">
    <property type="term" value="F:peptidase activity"/>
    <property type="evidence" value="ECO:0007669"/>
    <property type="project" value="UniProtKB-KW"/>
</dbReference>
<gene>
    <name evidence="2" type="ORF">SAMN06296416_11518</name>
</gene>
<dbReference type="InterPro" id="IPR022118">
    <property type="entry name" value="Peptidase_C70_AvrRpt2"/>
</dbReference>
<evidence type="ECO:0000313" key="3">
    <source>
        <dbReference type="Proteomes" id="UP000219374"/>
    </source>
</evidence>
<keyword evidence="2" id="KW-0645">Protease</keyword>
<sequence>MNPPYLTLESGVPAEVGIVTYWISDREKPNPPPISVTCGSSLQRPTNARMAPWTVQYQIIDAATSRKTLAQGQQVIYDAMAKLTVGFAMTADPLSSLSPSPPPDQDPAADDPPAWFPIEAPPPEGSQGGDGEGAGNPLAYNQQSQLQTQWCWAAVTSSIAEYYNDASSATTQCKLANAAFKQSTCCSAGSSAQCNKPYKTHQALQSIGHLAATVASAISFAAVQQEIDGARPVVVAIGWHGGGGHAVVISGYAAVSGAPFLYVQDPAGVMTGWIGMADFPGSAGFWRRTNTTL</sequence>
<dbReference type="Gene3D" id="3.90.70.10">
    <property type="entry name" value="Cysteine proteinases"/>
    <property type="match status" value="1"/>
</dbReference>
<feature type="region of interest" description="Disordered" evidence="1">
    <location>
        <begin position="94"/>
        <end position="138"/>
    </location>
</feature>
<dbReference type="RefSeq" id="WP_162125869.1">
    <property type="nucleotide sequence ID" value="NZ_OCND01000015.1"/>
</dbReference>
<dbReference type="Pfam" id="PF12385">
    <property type="entry name" value="Peptidase_C70"/>
    <property type="match status" value="1"/>
</dbReference>
<accession>A0A286DG58</accession>
<evidence type="ECO:0000313" key="2">
    <source>
        <dbReference type="EMBL" id="SOD57638.1"/>
    </source>
</evidence>
<keyword evidence="3" id="KW-1185">Reference proteome</keyword>
<keyword evidence="2" id="KW-0378">Hydrolase</keyword>
<organism evidence="2 3">
    <name type="scientific">Pseudoxanthomonas wuyuanensis</name>
    <dbReference type="NCBI Taxonomy" id="1073196"/>
    <lineage>
        <taxon>Bacteria</taxon>
        <taxon>Pseudomonadati</taxon>
        <taxon>Pseudomonadota</taxon>
        <taxon>Gammaproteobacteria</taxon>
        <taxon>Lysobacterales</taxon>
        <taxon>Lysobacteraceae</taxon>
        <taxon>Pseudoxanthomonas</taxon>
    </lineage>
</organism>
<proteinExistence type="predicted"/>
<dbReference type="EMBL" id="OCND01000015">
    <property type="protein sequence ID" value="SOD57638.1"/>
    <property type="molecule type" value="Genomic_DNA"/>
</dbReference>
<dbReference type="Proteomes" id="UP000219374">
    <property type="component" value="Unassembled WGS sequence"/>
</dbReference>
<evidence type="ECO:0000256" key="1">
    <source>
        <dbReference type="SAM" id="MobiDB-lite"/>
    </source>
</evidence>
<name>A0A286DG58_9GAMM</name>
<dbReference type="GO" id="GO:0006508">
    <property type="term" value="P:proteolysis"/>
    <property type="evidence" value="ECO:0007669"/>
    <property type="project" value="UniProtKB-KW"/>
</dbReference>